<dbReference type="PANTHER" id="PTHR33112">
    <property type="entry name" value="DOMAIN PROTEIN, PUTATIVE-RELATED"/>
    <property type="match status" value="1"/>
</dbReference>
<evidence type="ECO:0000313" key="5">
    <source>
        <dbReference type="Proteomes" id="UP000266234"/>
    </source>
</evidence>
<sequence>MTPTTEEPTYPEIITYESIAERLVNDETPGVTNEEMQDREAAHCEVFLPNTAIESFVQEANVKATLDELLGPHRYDSSLTGYIVKNAPKAFLIVIYMDMETYWERTLKPLKQNGFEDGELPVETHMRGPGRYDVRKVGSRQNLEYFLKWKAKLCKGYESDQWLFLAPTFKEHRFSYKFHENERLPFVYLPNPRPEGGHFGQVLKLGLRLDHVHFDQRTLSKFKLKQNQRENYVEVAVKFMSTENNMAKSDVEKFFPRERDTLKRMRDLDDPHLIRAIAAYEKGKSRCFIFPWAEGGNLDTFWRNNRSRLDRDLVRWALNQMAGIAGGIKKLHAENIRHGDIKPFNILYFPDTGKNHRWGTLKIADVGLAKVHNEYTRYRIATTTRMSSERYEPPEMEDYLHNVLPIPRVFDSWSLGCVFLEFTIWLIYGQSKLDDFHRDLKNSLSNKFYETKGESHPRHKAVNNLIHEMEKKLHRTSALGTLVRVISERLMYVNHHLEDFAASSLTNSNSTPQNSVNYKGPTPRQAQLGLPTLPSAGSPQEFALINDWMTLCDRTHDCVSRESLGQMPTRLIYVGTIDAPSLRLVETKQEKITGRYIALSHCWGKLSKEERFCTYTDNIQFLKQDIPFDKLPQTFKDAVTATRALDVRYLWIDSLCIIQLDPKDWKMEAGKMEDVFNSAYCTIAASSSKSSLDGFLSKRKERAVIGINTTKGPLYLAEAIDDFHKDVEEGILNTRGWVFQERALSRRTIHFTSSQVYWECGHGVHCETLAHQRNRESELLGDSKFPNYGLQKYKDDSIRLVQYLYRTYSGLSLTNTTDRSKALLGLENRLGRKFQSWAGYGILSAYLERLLLWQRDQPLPLEDIPYSDDQTVPSWSWMSVMGKISYLNLPFGQVNWTVDVENPFGLQDGGLWDGRLRAKAHKLSIGETTLKKRVRTDVIYSKMDPEDFRCAVFGTRKLANDDGTTDQYVLLIHEKLPGLYERVGVDNSSCVVEYLGIPYAKPPVNELRFAPPQRITSYSKTPFEATKFGYDCPLSPSKKVEYPDMTPQAQQIISYFASAAGTPQSEDCLTLNIWSKATPNSSKANKPVLVFFYGGRFAIGNTNSPFYNGKYFADAEDIIVITVNYRINIFGFPGVAGGVQNLGLRDQRAAVEWIRDNIWQFGGNPSKITIAGQSSGGVAADYWTYAYKNDTIVNGIIAPSGNAFSFPVNSAGVQEKNWETVVSAVGCGSSSDAMACMRKVNWEDIKKAASAIKPASSSSVLRSIPPFYPKPDGEIIFSDYVSLTEAGGFAKVPIFFGHNNNEDGYYRIPAYGNGVTPTDAQVKSFLLESFTCPVSYQAKARKAHHVSSWAYRYMADWNNTRLFPSSGAYHGVDLHMIFGASHDVSGIVPSAEQEKLTRIMQHAWFSFSNDPWSGLAQLGWPEFDPDRETLIELGKDSQARVDFTKPSVYDAPCSAIKMGALSTSL</sequence>
<dbReference type="CDD" id="cd00180">
    <property type="entry name" value="PKc"/>
    <property type="match status" value="1"/>
</dbReference>
<dbReference type="PANTHER" id="PTHR33112:SF10">
    <property type="entry name" value="TOL"/>
    <property type="match status" value="1"/>
</dbReference>
<evidence type="ECO:0000256" key="1">
    <source>
        <dbReference type="ARBA" id="ARBA00005964"/>
    </source>
</evidence>
<dbReference type="SUPFAM" id="SSF56112">
    <property type="entry name" value="Protein kinase-like (PK-like)"/>
    <property type="match status" value="1"/>
</dbReference>
<dbReference type="InterPro" id="IPR010730">
    <property type="entry name" value="HET"/>
</dbReference>
<dbReference type="SUPFAM" id="SSF53474">
    <property type="entry name" value="alpha/beta-Hydrolases"/>
    <property type="match status" value="1"/>
</dbReference>
<dbReference type="PROSITE" id="PS00108">
    <property type="entry name" value="PROTEIN_KINASE_ST"/>
    <property type="match status" value="1"/>
</dbReference>
<dbReference type="InterPro" id="IPR029058">
    <property type="entry name" value="AB_hydrolase_fold"/>
</dbReference>
<name>A0A395SXU3_9HYPO</name>
<dbReference type="PROSITE" id="PS50011">
    <property type="entry name" value="PROTEIN_KINASE_DOM"/>
    <property type="match status" value="1"/>
</dbReference>
<dbReference type="InterPro" id="IPR002018">
    <property type="entry name" value="CarbesteraseB"/>
</dbReference>
<protein>
    <recommendedName>
        <fullName evidence="3">Protein kinase domain-containing protein</fullName>
    </recommendedName>
</protein>
<reference evidence="4 5" key="1">
    <citation type="journal article" date="2018" name="PLoS Pathog.">
        <title>Evolution of structural diversity of trichothecenes, a family of toxins produced by plant pathogenic and entomopathogenic fungi.</title>
        <authorList>
            <person name="Proctor R.H."/>
            <person name="McCormick S.P."/>
            <person name="Kim H.S."/>
            <person name="Cardoza R.E."/>
            <person name="Stanley A.M."/>
            <person name="Lindo L."/>
            <person name="Kelly A."/>
            <person name="Brown D.W."/>
            <person name="Lee T."/>
            <person name="Vaughan M.M."/>
            <person name="Alexander N.J."/>
            <person name="Busman M."/>
            <person name="Gutierrez S."/>
        </authorList>
    </citation>
    <scope>NUCLEOTIDE SEQUENCE [LARGE SCALE GENOMIC DNA]</scope>
    <source>
        <strain evidence="4 5">NRRL 20695</strain>
    </source>
</reference>
<dbReference type="GO" id="GO:0005524">
    <property type="term" value="F:ATP binding"/>
    <property type="evidence" value="ECO:0007669"/>
    <property type="project" value="InterPro"/>
</dbReference>
<dbReference type="EMBL" id="PXOG01000102">
    <property type="protein sequence ID" value="RGP77016.1"/>
    <property type="molecule type" value="Genomic_DNA"/>
</dbReference>
<dbReference type="SMART" id="SM00220">
    <property type="entry name" value="S_TKc"/>
    <property type="match status" value="1"/>
</dbReference>
<dbReference type="Pfam" id="PF00069">
    <property type="entry name" value="Pkinase"/>
    <property type="match status" value="1"/>
</dbReference>
<gene>
    <name evidence="4" type="ORF">FLONG3_4845</name>
</gene>
<dbReference type="GO" id="GO:0016787">
    <property type="term" value="F:hydrolase activity"/>
    <property type="evidence" value="ECO:0007669"/>
    <property type="project" value="UniProtKB-KW"/>
</dbReference>
<proteinExistence type="inferred from homology"/>
<dbReference type="PROSITE" id="PS00122">
    <property type="entry name" value="CARBOXYLESTERASE_B_1"/>
    <property type="match status" value="1"/>
</dbReference>
<keyword evidence="5" id="KW-1185">Reference proteome</keyword>
<keyword evidence="2" id="KW-0378">Hydrolase</keyword>
<organism evidence="4 5">
    <name type="scientific">Fusarium longipes</name>
    <dbReference type="NCBI Taxonomy" id="694270"/>
    <lineage>
        <taxon>Eukaryota</taxon>
        <taxon>Fungi</taxon>
        <taxon>Dikarya</taxon>
        <taxon>Ascomycota</taxon>
        <taxon>Pezizomycotina</taxon>
        <taxon>Sordariomycetes</taxon>
        <taxon>Hypocreomycetidae</taxon>
        <taxon>Hypocreales</taxon>
        <taxon>Nectriaceae</taxon>
        <taxon>Fusarium</taxon>
    </lineage>
</organism>
<evidence type="ECO:0000259" key="3">
    <source>
        <dbReference type="PROSITE" id="PS50011"/>
    </source>
</evidence>
<dbReference type="InterPro" id="IPR008271">
    <property type="entry name" value="Ser/Thr_kinase_AS"/>
</dbReference>
<dbReference type="Pfam" id="PF06985">
    <property type="entry name" value="HET"/>
    <property type="match status" value="1"/>
</dbReference>
<dbReference type="InterPro" id="IPR011009">
    <property type="entry name" value="Kinase-like_dom_sf"/>
</dbReference>
<dbReference type="STRING" id="694270.A0A395SXU3"/>
<evidence type="ECO:0000256" key="2">
    <source>
        <dbReference type="ARBA" id="ARBA00022801"/>
    </source>
</evidence>
<dbReference type="Proteomes" id="UP000266234">
    <property type="component" value="Unassembled WGS sequence"/>
</dbReference>
<comment type="similarity">
    <text evidence="1">Belongs to the type-B carboxylesterase/lipase family.</text>
</comment>
<dbReference type="OrthoDB" id="5125733at2759"/>
<dbReference type="Gene3D" id="1.10.510.10">
    <property type="entry name" value="Transferase(Phosphotransferase) domain 1"/>
    <property type="match status" value="1"/>
</dbReference>
<feature type="domain" description="Protein kinase" evidence="3">
    <location>
        <begin position="188"/>
        <end position="498"/>
    </location>
</feature>
<dbReference type="InterPro" id="IPR019826">
    <property type="entry name" value="Carboxylesterase_B_AS"/>
</dbReference>
<dbReference type="Pfam" id="PF00135">
    <property type="entry name" value="COesterase"/>
    <property type="match status" value="1"/>
</dbReference>
<comment type="caution">
    <text evidence="4">The sequence shown here is derived from an EMBL/GenBank/DDBJ whole genome shotgun (WGS) entry which is preliminary data.</text>
</comment>
<dbReference type="Gene3D" id="3.40.50.1820">
    <property type="entry name" value="alpha/beta hydrolase"/>
    <property type="match status" value="1"/>
</dbReference>
<accession>A0A395SXU3</accession>
<dbReference type="InterPro" id="IPR000719">
    <property type="entry name" value="Prot_kinase_dom"/>
</dbReference>
<evidence type="ECO:0000313" key="4">
    <source>
        <dbReference type="EMBL" id="RGP77016.1"/>
    </source>
</evidence>
<dbReference type="GO" id="GO:0004672">
    <property type="term" value="F:protein kinase activity"/>
    <property type="evidence" value="ECO:0007669"/>
    <property type="project" value="InterPro"/>
</dbReference>